<keyword evidence="2" id="KW-1185">Reference proteome</keyword>
<dbReference type="RefSeq" id="WP_143372935.1">
    <property type="nucleotide sequence ID" value="NZ_VJVZ01000004.1"/>
</dbReference>
<reference evidence="1 2" key="1">
    <citation type="submission" date="2019-07" db="EMBL/GenBank/DDBJ databases">
        <title>Flavobacterium sp. nov., isolated from glacier ice.</title>
        <authorList>
            <person name="Liu Q."/>
            <person name="Xin Y.-H."/>
        </authorList>
    </citation>
    <scope>NUCLEOTIDE SEQUENCE [LARGE SCALE GENOMIC DNA]</scope>
    <source>
        <strain evidence="1 2">ZT4R6</strain>
    </source>
</reference>
<dbReference type="EMBL" id="VJVZ01000004">
    <property type="protein sequence ID" value="TRW25353.1"/>
    <property type="molecule type" value="Genomic_DNA"/>
</dbReference>
<accession>A0A552V4F5</accession>
<evidence type="ECO:0000313" key="1">
    <source>
        <dbReference type="EMBL" id="TRW25353.1"/>
    </source>
</evidence>
<organism evidence="1 2">
    <name type="scientific">Flavobacterium zepuense</name>
    <dbReference type="NCBI Taxonomy" id="2593302"/>
    <lineage>
        <taxon>Bacteria</taxon>
        <taxon>Pseudomonadati</taxon>
        <taxon>Bacteroidota</taxon>
        <taxon>Flavobacteriia</taxon>
        <taxon>Flavobacteriales</taxon>
        <taxon>Flavobacteriaceae</taxon>
        <taxon>Flavobacterium</taxon>
    </lineage>
</organism>
<protein>
    <submittedName>
        <fullName evidence="1">Uncharacterized protein</fullName>
    </submittedName>
</protein>
<gene>
    <name evidence="1" type="ORF">FMM05_08600</name>
</gene>
<sequence length="106" mass="12646">MMKIHAFLEDNLPSVRELISEFEIDEEFSSHDFIEKFIGKFESEYIGMLVKYQNSNQAFQTVNSQIDLYMNTKKEILGIYKTDRKASENVRGRFHGIQWWMKTKLN</sequence>
<proteinExistence type="predicted"/>
<evidence type="ECO:0000313" key="2">
    <source>
        <dbReference type="Proteomes" id="UP000320643"/>
    </source>
</evidence>
<dbReference type="Proteomes" id="UP000320643">
    <property type="component" value="Unassembled WGS sequence"/>
</dbReference>
<name>A0A552V4F5_9FLAO</name>
<comment type="caution">
    <text evidence="1">The sequence shown here is derived from an EMBL/GenBank/DDBJ whole genome shotgun (WGS) entry which is preliminary data.</text>
</comment>
<dbReference type="AlphaFoldDB" id="A0A552V4F5"/>